<gene>
    <name evidence="1" type="ORF">L3081_25050</name>
</gene>
<organism evidence="1 2">
    <name type="scientific">Colwellia maritima</name>
    <dbReference type="NCBI Taxonomy" id="2912588"/>
    <lineage>
        <taxon>Bacteria</taxon>
        <taxon>Pseudomonadati</taxon>
        <taxon>Pseudomonadota</taxon>
        <taxon>Gammaproteobacteria</taxon>
        <taxon>Alteromonadales</taxon>
        <taxon>Colwelliaceae</taxon>
        <taxon>Colwellia</taxon>
    </lineage>
</organism>
<dbReference type="EMBL" id="JAKKSL010000007">
    <property type="protein sequence ID" value="MCI2286093.1"/>
    <property type="molecule type" value="Genomic_DNA"/>
</dbReference>
<reference evidence="1" key="1">
    <citation type="submission" date="2022-01" db="EMBL/GenBank/DDBJ databases">
        <title>Colwellia maritima, isolated from seawater.</title>
        <authorList>
            <person name="Kristyanto S."/>
            <person name="Jung J."/>
            <person name="Jeon C.O."/>
        </authorList>
    </citation>
    <scope>NUCLEOTIDE SEQUENCE</scope>
    <source>
        <strain evidence="1">MSW7</strain>
    </source>
</reference>
<comment type="caution">
    <text evidence="1">The sequence shown here is derived from an EMBL/GenBank/DDBJ whole genome shotgun (WGS) entry which is preliminary data.</text>
</comment>
<sequence length="83" mass="9717">MELKPDKSKLEKQMINIIERIFHSYYLNLDGVHYSVVELKEKISNLTSVQKNNIILKSVSLKSCPPSEVTIEKIRYYIGNYLK</sequence>
<dbReference type="RefSeq" id="WP_242289288.1">
    <property type="nucleotide sequence ID" value="NZ_JAKKSL010000007.1"/>
</dbReference>
<protein>
    <submittedName>
        <fullName evidence="1">Uncharacterized protein</fullName>
    </submittedName>
</protein>
<proteinExistence type="predicted"/>
<dbReference type="Proteomes" id="UP001139646">
    <property type="component" value="Unassembled WGS sequence"/>
</dbReference>
<evidence type="ECO:0000313" key="1">
    <source>
        <dbReference type="EMBL" id="MCI2286093.1"/>
    </source>
</evidence>
<name>A0ABS9X784_9GAMM</name>
<keyword evidence="2" id="KW-1185">Reference proteome</keyword>
<accession>A0ABS9X784</accession>
<evidence type="ECO:0000313" key="2">
    <source>
        <dbReference type="Proteomes" id="UP001139646"/>
    </source>
</evidence>